<name>A0A8X6M2W1_TRICU</name>
<organism evidence="1 2">
    <name type="scientific">Trichonephila clavata</name>
    <name type="common">Joro spider</name>
    <name type="synonym">Nephila clavata</name>
    <dbReference type="NCBI Taxonomy" id="2740835"/>
    <lineage>
        <taxon>Eukaryota</taxon>
        <taxon>Metazoa</taxon>
        <taxon>Ecdysozoa</taxon>
        <taxon>Arthropoda</taxon>
        <taxon>Chelicerata</taxon>
        <taxon>Arachnida</taxon>
        <taxon>Araneae</taxon>
        <taxon>Araneomorphae</taxon>
        <taxon>Entelegynae</taxon>
        <taxon>Araneoidea</taxon>
        <taxon>Nephilidae</taxon>
        <taxon>Trichonephila</taxon>
    </lineage>
</organism>
<reference evidence="1" key="1">
    <citation type="submission" date="2020-07" db="EMBL/GenBank/DDBJ databases">
        <title>Multicomponent nature underlies the extraordinary mechanical properties of spider dragline silk.</title>
        <authorList>
            <person name="Kono N."/>
            <person name="Nakamura H."/>
            <person name="Mori M."/>
            <person name="Yoshida Y."/>
            <person name="Ohtoshi R."/>
            <person name="Malay A.D."/>
            <person name="Moran D.A.P."/>
            <person name="Tomita M."/>
            <person name="Numata K."/>
            <person name="Arakawa K."/>
        </authorList>
    </citation>
    <scope>NUCLEOTIDE SEQUENCE</scope>
</reference>
<dbReference type="AlphaFoldDB" id="A0A8X6M2W1"/>
<evidence type="ECO:0000313" key="2">
    <source>
        <dbReference type="Proteomes" id="UP000887116"/>
    </source>
</evidence>
<sequence length="46" mass="5585">RIPDAYPIPPRPYYQPSYYRFHMCKSIYCPNEKHLLPSIILRFLVS</sequence>
<keyword evidence="2" id="KW-1185">Reference proteome</keyword>
<feature type="non-terminal residue" evidence="1">
    <location>
        <position position="1"/>
    </location>
</feature>
<gene>
    <name evidence="1" type="ORF">TNCT_675691</name>
</gene>
<dbReference type="EMBL" id="BMAO01019244">
    <property type="protein sequence ID" value="GFR29289.1"/>
    <property type="molecule type" value="Genomic_DNA"/>
</dbReference>
<comment type="caution">
    <text evidence="1">The sequence shown here is derived from an EMBL/GenBank/DDBJ whole genome shotgun (WGS) entry which is preliminary data.</text>
</comment>
<accession>A0A8X6M2W1</accession>
<evidence type="ECO:0000313" key="1">
    <source>
        <dbReference type="EMBL" id="GFR29289.1"/>
    </source>
</evidence>
<proteinExistence type="predicted"/>
<protein>
    <submittedName>
        <fullName evidence="1">Uncharacterized protein</fullName>
    </submittedName>
</protein>
<dbReference type="Proteomes" id="UP000887116">
    <property type="component" value="Unassembled WGS sequence"/>
</dbReference>